<dbReference type="AlphaFoldDB" id="A0A922I863"/>
<proteinExistence type="predicted"/>
<accession>A0A922I863</accession>
<organism evidence="1 2">
    <name type="scientific">Dermatophagoides farinae</name>
    <name type="common">American house dust mite</name>
    <dbReference type="NCBI Taxonomy" id="6954"/>
    <lineage>
        <taxon>Eukaryota</taxon>
        <taxon>Metazoa</taxon>
        <taxon>Ecdysozoa</taxon>
        <taxon>Arthropoda</taxon>
        <taxon>Chelicerata</taxon>
        <taxon>Arachnida</taxon>
        <taxon>Acari</taxon>
        <taxon>Acariformes</taxon>
        <taxon>Sarcoptiformes</taxon>
        <taxon>Astigmata</taxon>
        <taxon>Psoroptidia</taxon>
        <taxon>Analgoidea</taxon>
        <taxon>Pyroglyphidae</taxon>
        <taxon>Dermatophagoidinae</taxon>
        <taxon>Dermatophagoides</taxon>
    </lineage>
</organism>
<sequence length="31" mass="3623">MIQQHQKKQQNTLPYNAQIGNLLTFGHCHCK</sequence>
<name>A0A922I863_DERFA</name>
<reference evidence="1" key="1">
    <citation type="submission" date="2013-05" db="EMBL/GenBank/DDBJ databases">
        <authorList>
            <person name="Yim A.K.Y."/>
            <person name="Chan T.F."/>
            <person name="Ji K.M."/>
            <person name="Liu X.Y."/>
            <person name="Zhou J.W."/>
            <person name="Li R.Q."/>
            <person name="Yang K.Y."/>
            <person name="Li J."/>
            <person name="Li M."/>
            <person name="Law P.T.W."/>
            <person name="Wu Y.L."/>
            <person name="Cai Z.L."/>
            <person name="Qin H."/>
            <person name="Bao Y."/>
            <person name="Leung R.K.K."/>
            <person name="Ng P.K.S."/>
            <person name="Zou J."/>
            <person name="Zhong X.J."/>
            <person name="Ran P.X."/>
            <person name="Zhong N.S."/>
            <person name="Liu Z.G."/>
            <person name="Tsui S.K.W."/>
        </authorList>
    </citation>
    <scope>NUCLEOTIDE SEQUENCE</scope>
    <source>
        <strain evidence="1">Derf</strain>
        <tissue evidence="1">Whole organism</tissue>
    </source>
</reference>
<dbReference type="EMBL" id="ASGP02000001">
    <property type="protein sequence ID" value="KAH9527182.1"/>
    <property type="molecule type" value="Genomic_DNA"/>
</dbReference>
<protein>
    <submittedName>
        <fullName evidence="1">Uncharacterized protein</fullName>
    </submittedName>
</protein>
<comment type="caution">
    <text evidence="1">The sequence shown here is derived from an EMBL/GenBank/DDBJ whole genome shotgun (WGS) entry which is preliminary data.</text>
</comment>
<keyword evidence="2" id="KW-1185">Reference proteome</keyword>
<gene>
    <name evidence="1" type="ORF">DERF_001218</name>
</gene>
<dbReference type="Proteomes" id="UP000790347">
    <property type="component" value="Unassembled WGS sequence"/>
</dbReference>
<reference evidence="1" key="2">
    <citation type="journal article" date="2022" name="Res Sq">
        <title>Comparative Genomics Reveals Insights into the Divergent Evolution of Astigmatic Mites and Household Pest Adaptations.</title>
        <authorList>
            <person name="Xiong Q."/>
            <person name="Wan A.T.-Y."/>
            <person name="Liu X.-Y."/>
            <person name="Fung C.S.-H."/>
            <person name="Xiao X."/>
            <person name="Malainual N."/>
            <person name="Hou J."/>
            <person name="Wang L."/>
            <person name="Wang M."/>
            <person name="Yang K."/>
            <person name="Cui Y."/>
            <person name="Leung E."/>
            <person name="Nong W."/>
            <person name="Shin S.-K."/>
            <person name="Au S."/>
            <person name="Jeong K.Y."/>
            <person name="Chew F.T."/>
            <person name="Hui J."/>
            <person name="Leung T.F."/>
            <person name="Tungtrongchitr A."/>
            <person name="Zhong N."/>
            <person name="Liu Z."/>
            <person name="Tsui S."/>
        </authorList>
    </citation>
    <scope>NUCLEOTIDE SEQUENCE</scope>
    <source>
        <strain evidence="1">Derf</strain>
        <tissue evidence="1">Whole organism</tissue>
    </source>
</reference>
<evidence type="ECO:0000313" key="2">
    <source>
        <dbReference type="Proteomes" id="UP000790347"/>
    </source>
</evidence>
<evidence type="ECO:0000313" key="1">
    <source>
        <dbReference type="EMBL" id="KAH9527182.1"/>
    </source>
</evidence>